<dbReference type="Gene3D" id="3.10.310.30">
    <property type="match status" value="1"/>
</dbReference>
<evidence type="ECO:0000256" key="2">
    <source>
        <dbReference type="ARBA" id="ARBA00019841"/>
    </source>
</evidence>
<dbReference type="InterPro" id="IPR004610">
    <property type="entry name" value="RecJ"/>
</dbReference>
<feature type="domain" description="DDH" evidence="6">
    <location>
        <begin position="73"/>
        <end position="193"/>
    </location>
</feature>
<dbReference type="NCBIfam" id="TIGR00644">
    <property type="entry name" value="recJ"/>
    <property type="match status" value="1"/>
</dbReference>
<dbReference type="PANTHER" id="PTHR30255">
    <property type="entry name" value="SINGLE-STRANDED-DNA-SPECIFIC EXONUCLEASE RECJ"/>
    <property type="match status" value="1"/>
</dbReference>
<proteinExistence type="inferred from homology"/>
<evidence type="ECO:0000259" key="6">
    <source>
        <dbReference type="Pfam" id="PF01368"/>
    </source>
</evidence>
<feature type="domain" description="RecJ OB" evidence="8">
    <location>
        <begin position="452"/>
        <end position="555"/>
    </location>
</feature>
<evidence type="ECO:0000256" key="5">
    <source>
        <dbReference type="ARBA" id="ARBA00022839"/>
    </source>
</evidence>
<evidence type="ECO:0000256" key="3">
    <source>
        <dbReference type="ARBA" id="ARBA00022722"/>
    </source>
</evidence>
<dbReference type="Pfam" id="PF17768">
    <property type="entry name" value="RecJ_OB"/>
    <property type="match status" value="1"/>
</dbReference>
<dbReference type="SUPFAM" id="SSF64182">
    <property type="entry name" value="DHH phosphoesterases"/>
    <property type="match status" value="1"/>
</dbReference>
<dbReference type="GO" id="GO:0006281">
    <property type="term" value="P:DNA repair"/>
    <property type="evidence" value="ECO:0007669"/>
    <property type="project" value="InterPro"/>
</dbReference>
<evidence type="ECO:0000259" key="8">
    <source>
        <dbReference type="Pfam" id="PF17768"/>
    </source>
</evidence>
<dbReference type="GO" id="GO:0008409">
    <property type="term" value="F:5'-3' exonuclease activity"/>
    <property type="evidence" value="ECO:0007669"/>
    <property type="project" value="InterPro"/>
</dbReference>
<dbReference type="InterPro" id="IPR041122">
    <property type="entry name" value="RecJ_OB"/>
</dbReference>
<evidence type="ECO:0000259" key="7">
    <source>
        <dbReference type="Pfam" id="PF02272"/>
    </source>
</evidence>
<keyword evidence="3" id="KW-0540">Nuclease</keyword>
<evidence type="ECO:0000256" key="1">
    <source>
        <dbReference type="ARBA" id="ARBA00005915"/>
    </source>
</evidence>
<dbReference type="Pfam" id="PF01368">
    <property type="entry name" value="DHH"/>
    <property type="match status" value="1"/>
</dbReference>
<comment type="caution">
    <text evidence="9">The sequence shown here is derived from an EMBL/GenBank/DDBJ whole genome shotgun (WGS) entry which is preliminary data.</text>
</comment>
<evidence type="ECO:0000313" key="9">
    <source>
        <dbReference type="EMBL" id="OGK37919.1"/>
    </source>
</evidence>
<dbReference type="PANTHER" id="PTHR30255:SF2">
    <property type="entry name" value="SINGLE-STRANDED-DNA-SPECIFIC EXONUCLEASE RECJ"/>
    <property type="match status" value="1"/>
</dbReference>
<reference evidence="9 10" key="1">
    <citation type="journal article" date="2016" name="Nat. Commun.">
        <title>Thousands of microbial genomes shed light on interconnected biogeochemical processes in an aquifer system.</title>
        <authorList>
            <person name="Anantharaman K."/>
            <person name="Brown C.T."/>
            <person name="Hug L.A."/>
            <person name="Sharon I."/>
            <person name="Castelle C.J."/>
            <person name="Probst A.J."/>
            <person name="Thomas B.C."/>
            <person name="Singh A."/>
            <person name="Wilkins M.J."/>
            <person name="Karaoz U."/>
            <person name="Brodie E.L."/>
            <person name="Williams K.H."/>
            <person name="Hubbard S.S."/>
            <person name="Banfield J.F."/>
        </authorList>
    </citation>
    <scope>NUCLEOTIDE SEQUENCE [LARGE SCALE GENOMIC DNA]</scope>
</reference>
<organism evidence="9 10">
    <name type="scientific">Candidatus Roizmanbacteria bacterium RIFCSPHIGHO2_12_FULL_39_8</name>
    <dbReference type="NCBI Taxonomy" id="1802050"/>
    <lineage>
        <taxon>Bacteria</taxon>
        <taxon>Candidatus Roizmaniibacteriota</taxon>
    </lineage>
</organism>
<dbReference type="GO" id="GO:0006310">
    <property type="term" value="P:DNA recombination"/>
    <property type="evidence" value="ECO:0007669"/>
    <property type="project" value="InterPro"/>
</dbReference>
<evidence type="ECO:0000313" key="10">
    <source>
        <dbReference type="Proteomes" id="UP000178853"/>
    </source>
</evidence>
<name>A0A1F7I3F4_9BACT</name>
<feature type="domain" description="DHHA1" evidence="7">
    <location>
        <begin position="344"/>
        <end position="434"/>
    </location>
</feature>
<dbReference type="InterPro" id="IPR038763">
    <property type="entry name" value="DHH_sf"/>
</dbReference>
<dbReference type="GO" id="GO:0003676">
    <property type="term" value="F:nucleic acid binding"/>
    <property type="evidence" value="ECO:0007669"/>
    <property type="project" value="InterPro"/>
</dbReference>
<dbReference type="Pfam" id="PF02272">
    <property type="entry name" value="DHHA1"/>
    <property type="match status" value="1"/>
</dbReference>
<evidence type="ECO:0000256" key="4">
    <source>
        <dbReference type="ARBA" id="ARBA00022801"/>
    </source>
</evidence>
<dbReference type="InterPro" id="IPR051673">
    <property type="entry name" value="SSDNA_exonuclease_RecJ"/>
</dbReference>
<dbReference type="AlphaFoldDB" id="A0A1F7I3F4"/>
<sequence>MKISFKYEIKHNDKVTENEFIDILLKNRRVKDKEKFLNPPHPSQINLIDFGYRRELKKTLKLLEKIKRNSEMVVVYTDYDADGITGGAILWETLHKLGFKVMPYVPHRKLEGYGFSKKGIDAVKKQYNPSLIISVDHGITAWEKVEYAKKLGIPVIITDHHLKPEKLPDQAEAIFHIPELSGSGVSYFFSKAIFEHFRSKNNPNYKLLITNFQTDYLSLASIGSVADLVPLLGATRSIVTYGLEAFDKCSRIGLNHIITEAGIRGRKITPYEIGFIIAPRINAVGRLEHALDALRLLCTTSDRRARDLAGHIGIKNRERQDLVIKAVDEARNMVNNPEFAIGKKKLIILESKGWHEGIIGLIASKICEEFYRPTIILTHSDGFMKGSARSIPGFHITNFLRSLKKYLIDVGGHTGAAGFTLEKNKYNNFSAAALKLSNKMIKDKDLERKIEVDVKIPLSKLNLSLAKKIETLQPFGIGNAKPTFYSQVKILELRSFGKKNEHLKMIVRDPKQKLFSFEFNKFYEDTVQNSSLKGRIIDVVYQLDINRWNGNENLRGKLQWYSQL</sequence>
<accession>A0A1F7I3F4</accession>
<gene>
    <name evidence="9" type="ORF">A3F60_04940</name>
</gene>
<keyword evidence="5 9" id="KW-0269">Exonuclease</keyword>
<dbReference type="Proteomes" id="UP000178853">
    <property type="component" value="Unassembled WGS sequence"/>
</dbReference>
<dbReference type="InterPro" id="IPR001667">
    <property type="entry name" value="DDH_dom"/>
</dbReference>
<dbReference type="EMBL" id="MGAA01000008">
    <property type="protein sequence ID" value="OGK37919.1"/>
    <property type="molecule type" value="Genomic_DNA"/>
</dbReference>
<keyword evidence="4" id="KW-0378">Hydrolase</keyword>
<comment type="similarity">
    <text evidence="1">Belongs to the RecJ family.</text>
</comment>
<protein>
    <recommendedName>
        <fullName evidence="2">Single-stranded-DNA-specific exonuclease RecJ</fullName>
    </recommendedName>
</protein>
<dbReference type="InterPro" id="IPR003156">
    <property type="entry name" value="DHHA1_dom"/>
</dbReference>
<dbReference type="Gene3D" id="3.90.1640.30">
    <property type="match status" value="1"/>
</dbReference>